<dbReference type="GO" id="GO:0006909">
    <property type="term" value="P:phagocytosis"/>
    <property type="evidence" value="ECO:0007669"/>
    <property type="project" value="UniProtKB-ARBA"/>
</dbReference>
<evidence type="ECO:0000256" key="13">
    <source>
        <dbReference type="SAM" id="MobiDB-lite"/>
    </source>
</evidence>
<dbReference type="SUPFAM" id="SSF50978">
    <property type="entry name" value="WD40 repeat-like"/>
    <property type="match status" value="1"/>
</dbReference>
<evidence type="ECO:0000256" key="2">
    <source>
        <dbReference type="ARBA" id="ARBA00022490"/>
    </source>
</evidence>
<dbReference type="PROSITE" id="PS50082">
    <property type="entry name" value="WD_REPEATS_2"/>
    <property type="match status" value="7"/>
</dbReference>
<evidence type="ECO:0000259" key="14">
    <source>
        <dbReference type="Pfam" id="PF24951"/>
    </source>
</evidence>
<dbReference type="EMBL" id="LODT01000039">
    <property type="protein sequence ID" value="KYQ89824.1"/>
    <property type="molecule type" value="Genomic_DNA"/>
</dbReference>
<feature type="repeat" description="WD" evidence="12">
    <location>
        <begin position="146"/>
        <end position="187"/>
    </location>
</feature>
<dbReference type="Pfam" id="PF24951">
    <property type="entry name" value="LisH_PAC1"/>
    <property type="match status" value="1"/>
</dbReference>
<keyword evidence="7 11" id="KW-0498">Mitosis</keyword>
<evidence type="ECO:0000256" key="1">
    <source>
        <dbReference type="ARBA" id="ARBA00022448"/>
    </source>
</evidence>
<dbReference type="CDD" id="cd00200">
    <property type="entry name" value="WD40"/>
    <property type="match status" value="1"/>
</dbReference>
<evidence type="ECO:0000256" key="5">
    <source>
        <dbReference type="ARBA" id="ARBA00022701"/>
    </source>
</evidence>
<keyword evidence="4 11" id="KW-0132">Cell division</keyword>
<organism evidence="15 16">
    <name type="scientific">Tieghemostelium lacteum</name>
    <name type="common">Slime mold</name>
    <name type="synonym">Dictyostelium lacteum</name>
    <dbReference type="NCBI Taxonomy" id="361077"/>
    <lineage>
        <taxon>Eukaryota</taxon>
        <taxon>Amoebozoa</taxon>
        <taxon>Evosea</taxon>
        <taxon>Eumycetozoa</taxon>
        <taxon>Dictyostelia</taxon>
        <taxon>Dictyosteliales</taxon>
        <taxon>Raperosteliaceae</taxon>
        <taxon>Tieghemostelium</taxon>
    </lineage>
</organism>
<comment type="function">
    <text evidence="11">Positively regulates the activity of the minus-end directed microtubule motor protein dynein. May enhance dynein-mediated microtubule sliding by targeting dynein to the microtubule plus end. Required for several dynein- and microtubule-dependent processes.</text>
</comment>
<evidence type="ECO:0000256" key="8">
    <source>
        <dbReference type="ARBA" id="ARBA00023054"/>
    </source>
</evidence>
<evidence type="ECO:0000313" key="16">
    <source>
        <dbReference type="Proteomes" id="UP000076078"/>
    </source>
</evidence>
<dbReference type="GO" id="GO:0023052">
    <property type="term" value="P:signaling"/>
    <property type="evidence" value="ECO:0007669"/>
    <property type="project" value="UniProtKB-ARBA"/>
</dbReference>
<dbReference type="GO" id="GO:0005813">
    <property type="term" value="C:centrosome"/>
    <property type="evidence" value="ECO:0007669"/>
    <property type="project" value="UniProtKB-SubCell"/>
</dbReference>
<keyword evidence="16" id="KW-1185">Reference proteome</keyword>
<dbReference type="GO" id="GO:0051301">
    <property type="term" value="P:cell division"/>
    <property type="evidence" value="ECO:0007669"/>
    <property type="project" value="UniProtKB-KW"/>
</dbReference>
<comment type="domain">
    <text evidence="11">Dimerization mediated by the LisH domain may be required to activate dynein.</text>
</comment>
<feature type="repeat" description="WD" evidence="12">
    <location>
        <begin position="104"/>
        <end position="145"/>
    </location>
</feature>
<dbReference type="GO" id="GO:0005737">
    <property type="term" value="C:cytoplasm"/>
    <property type="evidence" value="ECO:0007669"/>
    <property type="project" value="UniProtKB-UniRule"/>
</dbReference>
<dbReference type="PROSITE" id="PS00678">
    <property type="entry name" value="WD_REPEATS_1"/>
    <property type="match status" value="6"/>
</dbReference>
<comment type="subcellular location">
    <subcellularLocation>
        <location evidence="11">Cytoplasm</location>
        <location evidence="11">Cytoskeleton</location>
    </subcellularLocation>
    <subcellularLocation>
        <location evidence="11">Cytoplasm</location>
        <location evidence="11">Cytoskeleton</location>
        <location evidence="11">Microtubule organizing center</location>
        <location evidence="11">Centrosome</location>
    </subcellularLocation>
    <text evidence="11">Localizes to the plus end of microtubules and to the centrosome.</text>
</comment>
<dbReference type="SUPFAM" id="SSF109925">
    <property type="entry name" value="Lissencephaly-1 protein (Lis-1, PAF-AH alpha) N-terminal domain"/>
    <property type="match status" value="1"/>
</dbReference>
<keyword evidence="6" id="KW-0677">Repeat</keyword>
<dbReference type="Gene3D" id="2.130.10.10">
    <property type="entry name" value="YVTN repeat-like/Quinoprotein amine dehydrogenase"/>
    <property type="match status" value="1"/>
</dbReference>
<dbReference type="FunFam" id="1.20.960.30:FF:000002">
    <property type="entry name" value="Platelet-activating factor acetylhydrolase ib"/>
    <property type="match status" value="1"/>
</dbReference>
<dbReference type="GO" id="GO:0070840">
    <property type="term" value="F:dynein complex binding"/>
    <property type="evidence" value="ECO:0007669"/>
    <property type="project" value="UniProtKB-UniRule"/>
</dbReference>
<keyword evidence="3 12" id="KW-0853">WD repeat</keyword>
<dbReference type="AlphaFoldDB" id="A0A151Z7R4"/>
<evidence type="ECO:0000256" key="12">
    <source>
        <dbReference type="PROSITE-ProRule" id="PRU00221"/>
    </source>
</evidence>
<dbReference type="InterPro" id="IPR001680">
    <property type="entry name" value="WD40_rpt"/>
</dbReference>
<dbReference type="InterPro" id="IPR017252">
    <property type="entry name" value="Dynein_regulator_LIS1"/>
</dbReference>
<dbReference type="InterPro" id="IPR020472">
    <property type="entry name" value="WD40_PAC1"/>
</dbReference>
<keyword evidence="10 11" id="KW-0131">Cell cycle</keyword>
<feature type="repeat" description="WD" evidence="12">
    <location>
        <begin position="188"/>
        <end position="229"/>
    </location>
</feature>
<gene>
    <name evidence="15" type="ORF">DLAC_09798</name>
</gene>
<comment type="similarity">
    <text evidence="11">Belongs to the WD repeat LIS1/nudF family.</text>
</comment>
<dbReference type="SMART" id="SM00667">
    <property type="entry name" value="LisH"/>
    <property type="match status" value="1"/>
</dbReference>
<dbReference type="FunFam" id="2.130.10.10:FF:000342">
    <property type="entry name" value="Nuclear distribution protein PAC1"/>
    <property type="match status" value="1"/>
</dbReference>
<dbReference type="SMART" id="SM00320">
    <property type="entry name" value="WD40"/>
    <property type="match status" value="7"/>
</dbReference>
<dbReference type="PANTHER" id="PTHR19848">
    <property type="entry name" value="WD40 REPEAT PROTEIN"/>
    <property type="match status" value="1"/>
</dbReference>
<dbReference type="OMA" id="WHVATKE"/>
<dbReference type="InterPro" id="IPR019775">
    <property type="entry name" value="WD40_repeat_CS"/>
</dbReference>
<feature type="compositionally biased region" description="Basic and acidic residues" evidence="13">
    <location>
        <begin position="89"/>
        <end position="100"/>
    </location>
</feature>
<dbReference type="Proteomes" id="UP000076078">
    <property type="component" value="Unassembled WGS sequence"/>
</dbReference>
<keyword evidence="9 11" id="KW-0206">Cytoskeleton</keyword>
<dbReference type="InterPro" id="IPR037190">
    <property type="entry name" value="LIS1_N"/>
</dbReference>
<evidence type="ECO:0000256" key="11">
    <source>
        <dbReference type="HAMAP-Rule" id="MF_03141"/>
    </source>
</evidence>
<dbReference type="PANTHER" id="PTHR19848:SF8">
    <property type="entry name" value="F-BOX AND WD REPEAT DOMAIN CONTAINING 7"/>
    <property type="match status" value="1"/>
</dbReference>
<sequence>MVLNSKQKEELNEAILDYLDQSGYKIAFEEFKKESGIEPDFTKKRGLLEQKWTTVVRLQKKVNELEQKVKQLEEELNNGGRGSGGSSRKGKEDALPRPPEKNVLSGHRNCINAVRFHPAFSLLVSASEDATMKVWDFDSGEFERTLKGHTNAVQDLDFDKTGQILASCSADLTIKLWDFQTYDCTKTLHGHDHNVSCVRFLPGGDQLVSSSRDKSIKLWEVATGYCIKTLLGHEDWVRKLVVSEDGSCIASCSNDQTVKVWNLLKGECLNTYREHQHVVECLAFSPANIIDIPGSMAATPESKSKVKQGSGGNQLGTCGYLATGSRDKTIKIWELATGRCLQTYIGHDNWVRSVRFHPCGKFLISVGDDKTMRVWDIAQGRCIKTISEAHTHFVSCLDFCSHNPHIATGGVDDVIKIWKLG</sequence>
<dbReference type="InParanoid" id="A0A151Z7R4"/>
<feature type="repeat" description="WD" evidence="12">
    <location>
        <begin position="230"/>
        <end position="271"/>
    </location>
</feature>
<evidence type="ECO:0000256" key="10">
    <source>
        <dbReference type="ARBA" id="ARBA00023306"/>
    </source>
</evidence>
<keyword evidence="5 11" id="KW-0493">Microtubule</keyword>
<reference evidence="15 16" key="1">
    <citation type="submission" date="2015-12" db="EMBL/GenBank/DDBJ databases">
        <title>Dictyostelia acquired genes for synthesis and detection of signals that induce cell-type specialization by lateral gene transfer from prokaryotes.</title>
        <authorList>
            <person name="Gloeckner G."/>
            <person name="Schaap P."/>
        </authorList>
    </citation>
    <scope>NUCLEOTIDE SEQUENCE [LARGE SCALE GENOMIC DNA]</scope>
    <source>
        <strain evidence="15 16">TK</strain>
    </source>
</reference>
<evidence type="ECO:0000256" key="4">
    <source>
        <dbReference type="ARBA" id="ARBA00022618"/>
    </source>
</evidence>
<dbReference type="InterPro" id="IPR015943">
    <property type="entry name" value="WD40/YVTN_repeat-like_dom_sf"/>
</dbReference>
<protein>
    <recommendedName>
        <fullName evidence="11">Lissencephaly-1 homolog</fullName>
    </recommendedName>
</protein>
<dbReference type="HAMAP" id="MF_03141">
    <property type="entry name" value="lis1"/>
    <property type="match status" value="1"/>
</dbReference>
<keyword evidence="1 11" id="KW-0813">Transport</keyword>
<dbReference type="PRINTS" id="PR00320">
    <property type="entry name" value="GPROTEINBRPT"/>
</dbReference>
<comment type="caution">
    <text evidence="15">The sequence shown here is derived from an EMBL/GenBank/DDBJ whole genome shotgun (WGS) entry which is preliminary data.</text>
</comment>
<dbReference type="Gene3D" id="1.20.960.30">
    <property type="match status" value="1"/>
</dbReference>
<feature type="domain" description="PAC1-like LisH-like dimerisation" evidence="14">
    <location>
        <begin position="5"/>
        <end position="40"/>
    </location>
</feature>
<dbReference type="GO" id="GO:0000132">
    <property type="term" value="P:establishment of mitotic spindle orientation"/>
    <property type="evidence" value="ECO:0007669"/>
    <property type="project" value="UniProtKB-UniRule"/>
</dbReference>
<evidence type="ECO:0000256" key="9">
    <source>
        <dbReference type="ARBA" id="ARBA00023212"/>
    </source>
</evidence>
<dbReference type="GO" id="GO:0005874">
    <property type="term" value="C:microtubule"/>
    <property type="evidence" value="ECO:0007669"/>
    <property type="project" value="UniProtKB-KW"/>
</dbReference>
<feature type="repeat" description="WD" evidence="12">
    <location>
        <begin position="320"/>
        <end position="343"/>
    </location>
</feature>
<dbReference type="PROSITE" id="PS50294">
    <property type="entry name" value="WD_REPEATS_REGION"/>
    <property type="match status" value="6"/>
</dbReference>
<dbReference type="STRING" id="361077.A0A151Z7R4"/>
<feature type="repeat" description="WD" evidence="12">
    <location>
        <begin position="344"/>
        <end position="385"/>
    </location>
</feature>
<dbReference type="GO" id="GO:0007154">
    <property type="term" value="P:cell communication"/>
    <property type="evidence" value="ECO:0007669"/>
    <property type="project" value="UniProtKB-ARBA"/>
</dbReference>
<feature type="repeat" description="WD" evidence="12">
    <location>
        <begin position="387"/>
        <end position="421"/>
    </location>
</feature>
<dbReference type="GO" id="GO:0051012">
    <property type="term" value="P:microtubule sliding"/>
    <property type="evidence" value="ECO:0007669"/>
    <property type="project" value="UniProtKB-UniRule"/>
</dbReference>
<dbReference type="OrthoDB" id="674604at2759"/>
<dbReference type="FunCoup" id="A0A151Z7R4">
    <property type="interactions" value="426"/>
</dbReference>
<evidence type="ECO:0000256" key="3">
    <source>
        <dbReference type="ARBA" id="ARBA00022574"/>
    </source>
</evidence>
<evidence type="ECO:0000256" key="6">
    <source>
        <dbReference type="ARBA" id="ARBA00022737"/>
    </source>
</evidence>
<keyword evidence="8 11" id="KW-0175">Coiled coil</keyword>
<dbReference type="PIRSF" id="PIRSF037647">
    <property type="entry name" value="Dynein_regulator_Lis1"/>
    <property type="match status" value="1"/>
</dbReference>
<name>A0A151Z7R4_TIELA</name>
<accession>A0A151Z7R4</accession>
<feature type="region of interest" description="Disordered" evidence="13">
    <location>
        <begin position="73"/>
        <end position="104"/>
    </location>
</feature>
<dbReference type="InterPro" id="IPR036322">
    <property type="entry name" value="WD40_repeat_dom_sf"/>
</dbReference>
<dbReference type="Pfam" id="PF00400">
    <property type="entry name" value="WD40"/>
    <property type="match status" value="7"/>
</dbReference>
<dbReference type="InterPro" id="IPR006594">
    <property type="entry name" value="LisH"/>
</dbReference>
<evidence type="ECO:0000256" key="7">
    <source>
        <dbReference type="ARBA" id="ARBA00022776"/>
    </source>
</evidence>
<evidence type="ECO:0000313" key="15">
    <source>
        <dbReference type="EMBL" id="KYQ89824.1"/>
    </source>
</evidence>
<keyword evidence="2 11" id="KW-0963">Cytoplasm</keyword>
<dbReference type="InterPro" id="IPR056795">
    <property type="entry name" value="PAC1-like_LisH-like_dom"/>
</dbReference>
<dbReference type="PROSITE" id="PS50896">
    <property type="entry name" value="LISH"/>
    <property type="match status" value="1"/>
</dbReference>
<dbReference type="GO" id="GO:0005875">
    <property type="term" value="C:microtubule associated complex"/>
    <property type="evidence" value="ECO:0007669"/>
    <property type="project" value="UniProtKB-UniRule"/>
</dbReference>
<proteinExistence type="inferred from homology"/>